<evidence type="ECO:0000256" key="2">
    <source>
        <dbReference type="SAM" id="MobiDB-lite"/>
    </source>
</evidence>
<dbReference type="Proteomes" id="UP000275078">
    <property type="component" value="Unassembled WGS sequence"/>
</dbReference>
<dbReference type="EMBL" id="ML119698">
    <property type="protein sequence ID" value="RPA79549.1"/>
    <property type="molecule type" value="Genomic_DNA"/>
</dbReference>
<dbReference type="OrthoDB" id="360689at2759"/>
<evidence type="ECO:0008006" key="5">
    <source>
        <dbReference type="Google" id="ProtNLM"/>
    </source>
</evidence>
<evidence type="ECO:0000313" key="3">
    <source>
        <dbReference type="EMBL" id="RPA79549.1"/>
    </source>
</evidence>
<keyword evidence="4" id="KW-1185">Reference proteome</keyword>
<feature type="compositionally biased region" description="Pro residues" evidence="2">
    <location>
        <begin position="49"/>
        <end position="59"/>
    </location>
</feature>
<sequence length="317" mass="33846">MPPRIPLTGLRAVGKPSRCSFARLPAATFTTTTATPATHRNIPINPALDPLPPTHPTTQPPSHKSPTSRKTYLHRLYLSLLRSSPLTLIVQHNNLRATEWAAIRRELKTHLNKSIPAAPGAPKAGDAVDITIVHSGILGSALRVIDAEAAGALPADLRTGSSSTRAVYDATLGMKDQAELRSVLSGPLALITFREVDGQILTKLLEMMFPVSGKFKKGMDPACTSGLNKLLMLAGRCDGRILDQKGVRWVSGLPGLEGLRGELIAILRKVGGGDIAQALGGIPIGLARMVDARRKMLEDPELGKEKAEETPAEETKA</sequence>
<dbReference type="Gene3D" id="3.30.70.1730">
    <property type="match status" value="1"/>
</dbReference>
<reference evidence="3 4" key="1">
    <citation type="journal article" date="2018" name="Nat. Ecol. Evol.">
        <title>Pezizomycetes genomes reveal the molecular basis of ectomycorrhizal truffle lifestyle.</title>
        <authorList>
            <person name="Murat C."/>
            <person name="Payen T."/>
            <person name="Noel B."/>
            <person name="Kuo A."/>
            <person name="Morin E."/>
            <person name="Chen J."/>
            <person name="Kohler A."/>
            <person name="Krizsan K."/>
            <person name="Balestrini R."/>
            <person name="Da Silva C."/>
            <person name="Montanini B."/>
            <person name="Hainaut M."/>
            <person name="Levati E."/>
            <person name="Barry K.W."/>
            <person name="Belfiori B."/>
            <person name="Cichocki N."/>
            <person name="Clum A."/>
            <person name="Dockter R.B."/>
            <person name="Fauchery L."/>
            <person name="Guy J."/>
            <person name="Iotti M."/>
            <person name="Le Tacon F."/>
            <person name="Lindquist E.A."/>
            <person name="Lipzen A."/>
            <person name="Malagnac F."/>
            <person name="Mello A."/>
            <person name="Molinier V."/>
            <person name="Miyauchi S."/>
            <person name="Poulain J."/>
            <person name="Riccioni C."/>
            <person name="Rubini A."/>
            <person name="Sitrit Y."/>
            <person name="Splivallo R."/>
            <person name="Traeger S."/>
            <person name="Wang M."/>
            <person name="Zifcakova L."/>
            <person name="Wipf D."/>
            <person name="Zambonelli A."/>
            <person name="Paolocci F."/>
            <person name="Nowrousian M."/>
            <person name="Ottonello S."/>
            <person name="Baldrian P."/>
            <person name="Spatafora J.W."/>
            <person name="Henrissat B."/>
            <person name="Nagy L.G."/>
            <person name="Aury J.M."/>
            <person name="Wincker P."/>
            <person name="Grigoriev I.V."/>
            <person name="Bonfante P."/>
            <person name="Martin F.M."/>
        </authorList>
    </citation>
    <scope>NUCLEOTIDE SEQUENCE [LARGE SCALE GENOMIC DNA]</scope>
    <source>
        <strain evidence="3 4">RN42</strain>
    </source>
</reference>
<feature type="region of interest" description="Disordered" evidence="2">
    <location>
        <begin position="298"/>
        <end position="317"/>
    </location>
</feature>
<evidence type="ECO:0000313" key="4">
    <source>
        <dbReference type="Proteomes" id="UP000275078"/>
    </source>
</evidence>
<proteinExistence type="inferred from homology"/>
<dbReference type="InterPro" id="IPR047865">
    <property type="entry name" value="Ribosomal_uL10_bac_type"/>
</dbReference>
<protein>
    <recommendedName>
        <fullName evidence="5">Ribosomal protein L10</fullName>
    </recommendedName>
</protein>
<accession>A0A3N4I0Q4</accession>
<comment type="similarity">
    <text evidence="1">Belongs to the universal ribosomal protein uL10 family.</text>
</comment>
<evidence type="ECO:0000256" key="1">
    <source>
        <dbReference type="ARBA" id="ARBA00008889"/>
    </source>
</evidence>
<feature type="region of interest" description="Disordered" evidence="2">
    <location>
        <begin position="36"/>
        <end position="69"/>
    </location>
</feature>
<dbReference type="InterPro" id="IPR043141">
    <property type="entry name" value="Ribosomal_uL10-like_sf"/>
</dbReference>
<dbReference type="SUPFAM" id="SSF160369">
    <property type="entry name" value="Ribosomal protein L10-like"/>
    <property type="match status" value="1"/>
</dbReference>
<name>A0A3N4I0Q4_ASCIM</name>
<dbReference type="PANTHER" id="PTHR11560">
    <property type="entry name" value="39S RIBOSOMAL PROTEIN L10, MITOCHONDRIAL"/>
    <property type="match status" value="1"/>
</dbReference>
<dbReference type="STRING" id="1160509.A0A3N4I0Q4"/>
<organism evidence="3 4">
    <name type="scientific">Ascobolus immersus RN42</name>
    <dbReference type="NCBI Taxonomy" id="1160509"/>
    <lineage>
        <taxon>Eukaryota</taxon>
        <taxon>Fungi</taxon>
        <taxon>Dikarya</taxon>
        <taxon>Ascomycota</taxon>
        <taxon>Pezizomycotina</taxon>
        <taxon>Pezizomycetes</taxon>
        <taxon>Pezizales</taxon>
        <taxon>Ascobolaceae</taxon>
        <taxon>Ascobolus</taxon>
    </lineage>
</organism>
<dbReference type="AlphaFoldDB" id="A0A3N4I0Q4"/>
<gene>
    <name evidence="3" type="ORF">BJ508DRAFT_363146</name>
</gene>